<feature type="transmembrane region" description="Helical" evidence="1">
    <location>
        <begin position="116"/>
        <end position="144"/>
    </location>
</feature>
<name>A0A095TSZ3_9GAMM</name>
<evidence type="ECO:0000313" key="2">
    <source>
        <dbReference type="EMBL" id="KGD65523.1"/>
    </source>
</evidence>
<keyword evidence="1" id="KW-0472">Membrane</keyword>
<dbReference type="PATRIC" id="fig|1177154.3.peg.1442"/>
<accession>A0A095TSZ3</accession>
<dbReference type="STRING" id="1177154.Y5S_01416"/>
<dbReference type="Proteomes" id="UP000029444">
    <property type="component" value="Unassembled WGS sequence"/>
</dbReference>
<keyword evidence="1" id="KW-1133">Transmembrane helix</keyword>
<dbReference type="RefSeq" id="WP_035231681.1">
    <property type="nucleotide sequence ID" value="NZ_ARXV01000004.1"/>
</dbReference>
<feature type="transmembrane region" description="Helical" evidence="1">
    <location>
        <begin position="76"/>
        <end position="95"/>
    </location>
</feature>
<gene>
    <name evidence="2" type="ORF">Y5S_01416</name>
</gene>
<keyword evidence="3" id="KW-1185">Reference proteome</keyword>
<sequence>MSLQQSSEELGGFQVGPLWAEAMLASPRRVTISEALGWFDGGAGLMRGNWWLLISALLVMLLLNLVTGFFPLAGGILTLLMTPVFYAGLVSVLHFSKRHGKRAPWWRALDGINHRFMALAALPVMQCLAFFLCFATVIILDYLLGVDTIEAFRTRSVGIAEYVMMAFLLLSLVVANLAFFFYVPLVFLGDLSLREAVVTSWKACRANLLPLICYQLMVAVLLALGVVFAGVGLLYAVPLIIASNYFGFRQVCMADRG</sequence>
<comment type="caution">
    <text evidence="2">The sequence shown here is derived from an EMBL/GenBank/DDBJ whole genome shotgun (WGS) entry which is preliminary data.</text>
</comment>
<protein>
    <submittedName>
        <fullName evidence="2">Transmembrane protein</fullName>
    </submittedName>
</protein>
<feature type="transmembrane region" description="Helical" evidence="1">
    <location>
        <begin position="50"/>
        <end position="70"/>
    </location>
</feature>
<reference evidence="2 3" key="1">
    <citation type="submission" date="2012-09" db="EMBL/GenBank/DDBJ databases">
        <title>Genome Sequence of alkane-degrading Bacterium Alcanivorax sp. 19-m-6.</title>
        <authorList>
            <person name="Lai Q."/>
            <person name="Shao Z."/>
        </authorList>
    </citation>
    <scope>NUCLEOTIDE SEQUENCE [LARGE SCALE GENOMIC DNA]</scope>
    <source>
        <strain evidence="2 3">19-m-6</strain>
    </source>
</reference>
<keyword evidence="1 2" id="KW-0812">Transmembrane</keyword>
<feature type="transmembrane region" description="Helical" evidence="1">
    <location>
        <begin position="164"/>
        <end position="188"/>
    </location>
</feature>
<evidence type="ECO:0000313" key="3">
    <source>
        <dbReference type="Proteomes" id="UP000029444"/>
    </source>
</evidence>
<proteinExistence type="predicted"/>
<organism evidence="2 3">
    <name type="scientific">Alcanivorax nanhaiticus</name>
    <dbReference type="NCBI Taxonomy" id="1177154"/>
    <lineage>
        <taxon>Bacteria</taxon>
        <taxon>Pseudomonadati</taxon>
        <taxon>Pseudomonadota</taxon>
        <taxon>Gammaproteobacteria</taxon>
        <taxon>Oceanospirillales</taxon>
        <taxon>Alcanivoracaceae</taxon>
        <taxon>Alcanivorax</taxon>
    </lineage>
</organism>
<dbReference type="EMBL" id="ARXV01000004">
    <property type="protein sequence ID" value="KGD65523.1"/>
    <property type="molecule type" value="Genomic_DNA"/>
</dbReference>
<feature type="transmembrane region" description="Helical" evidence="1">
    <location>
        <begin position="208"/>
        <end position="241"/>
    </location>
</feature>
<evidence type="ECO:0000256" key="1">
    <source>
        <dbReference type="SAM" id="Phobius"/>
    </source>
</evidence>
<dbReference type="AlphaFoldDB" id="A0A095TSZ3"/>
<dbReference type="eggNOG" id="COG5473">
    <property type="taxonomic scope" value="Bacteria"/>
</dbReference>